<dbReference type="Proteomes" id="UP001642720">
    <property type="component" value="Unassembled WGS sequence"/>
</dbReference>
<evidence type="ECO:0000313" key="1">
    <source>
        <dbReference type="EMBL" id="TFB05784.1"/>
    </source>
</evidence>
<proteinExistence type="predicted"/>
<dbReference type="RefSeq" id="XP_073561985.1">
    <property type="nucleotide sequence ID" value="XM_073698918.1"/>
</dbReference>
<keyword evidence="2" id="KW-1185">Reference proteome</keyword>
<dbReference type="GeneID" id="300573368"/>
<dbReference type="EMBL" id="PPTA01000002">
    <property type="protein sequence ID" value="TFB05784.1"/>
    <property type="molecule type" value="Genomic_DNA"/>
</dbReference>
<reference evidence="1 2" key="1">
    <citation type="submission" date="2018-01" db="EMBL/GenBank/DDBJ databases">
        <title>Genome characterization of the sugarcane-associated fungus Trichoderma ghanense CCMA-1212 and their application in lignocelulose bioconversion.</title>
        <authorList>
            <person name="Steindorff A.S."/>
            <person name="Mendes T.D."/>
            <person name="Vilela E.S.D."/>
            <person name="Rodrigues D.S."/>
            <person name="Formighieri E.F."/>
            <person name="Melo I.S."/>
            <person name="Favaro L.C.L."/>
        </authorList>
    </citation>
    <scope>NUCLEOTIDE SEQUENCE [LARGE SCALE GENOMIC DNA]</scope>
    <source>
        <strain evidence="1 2">CCMA-1212</strain>
    </source>
</reference>
<protein>
    <submittedName>
        <fullName evidence="1">Uncharacterized protein</fullName>
    </submittedName>
</protein>
<sequence length="136" mass="15359">MSISEAIAQCLKALASCLEVEQLMEDAWAENQLAYLRLWIADNGASAQSRSCLDRRLESEPDIRRVLADSLKVLAETVDDCRQLGIYWRLSVISATCDASSSDTNGMKDIFSRLLEDNIPFWQHPFFVEWARFGPG</sequence>
<gene>
    <name evidence="1" type="ORF">CCMA1212_001495</name>
</gene>
<organism evidence="1 2">
    <name type="scientific">Trichoderma ghanense</name>
    <dbReference type="NCBI Taxonomy" id="65468"/>
    <lineage>
        <taxon>Eukaryota</taxon>
        <taxon>Fungi</taxon>
        <taxon>Dikarya</taxon>
        <taxon>Ascomycota</taxon>
        <taxon>Pezizomycotina</taxon>
        <taxon>Sordariomycetes</taxon>
        <taxon>Hypocreomycetidae</taxon>
        <taxon>Hypocreales</taxon>
        <taxon>Hypocreaceae</taxon>
        <taxon>Trichoderma</taxon>
    </lineage>
</organism>
<evidence type="ECO:0000313" key="2">
    <source>
        <dbReference type="Proteomes" id="UP001642720"/>
    </source>
</evidence>
<accession>A0ABY2HBU3</accession>
<comment type="caution">
    <text evidence="1">The sequence shown here is derived from an EMBL/GenBank/DDBJ whole genome shotgun (WGS) entry which is preliminary data.</text>
</comment>
<name>A0ABY2HBU3_9HYPO</name>